<sequence>MERTRLACRLVRPAQDRSNALVPPSTAGTPPRPQTPPSPMERARPACRLVRPAQDRSSALVRPPSTAGTPPRLQKERQKSTHPSRTPLTPPVKSQPVSGIKTG</sequence>
<feature type="region of interest" description="Disordered" evidence="1">
    <location>
        <begin position="1"/>
        <end position="103"/>
    </location>
</feature>
<dbReference type="Proteomes" id="UP000295662">
    <property type="component" value="Unassembled WGS sequence"/>
</dbReference>
<keyword evidence="3" id="KW-1185">Reference proteome</keyword>
<evidence type="ECO:0000313" key="3">
    <source>
        <dbReference type="Proteomes" id="UP000295662"/>
    </source>
</evidence>
<dbReference type="AlphaFoldDB" id="A0A4R7RIC7"/>
<name>A0A4R7RIC7_9BACT</name>
<comment type="caution">
    <text evidence="2">The sequence shown here is derived from an EMBL/GenBank/DDBJ whole genome shotgun (WGS) entry which is preliminary data.</text>
</comment>
<proteinExistence type="predicted"/>
<gene>
    <name evidence="2" type="ORF">EI77_04696</name>
</gene>
<evidence type="ECO:0000313" key="2">
    <source>
        <dbReference type="EMBL" id="TDU62473.1"/>
    </source>
</evidence>
<dbReference type="EMBL" id="SOCA01000021">
    <property type="protein sequence ID" value="TDU62473.1"/>
    <property type="molecule type" value="Genomic_DNA"/>
</dbReference>
<evidence type="ECO:0000256" key="1">
    <source>
        <dbReference type="SAM" id="MobiDB-lite"/>
    </source>
</evidence>
<reference evidence="2 3" key="1">
    <citation type="submission" date="2019-03" db="EMBL/GenBank/DDBJ databases">
        <title>Genomic Encyclopedia of Archaeal and Bacterial Type Strains, Phase II (KMG-II): from individual species to whole genera.</title>
        <authorList>
            <person name="Goeker M."/>
        </authorList>
    </citation>
    <scope>NUCLEOTIDE SEQUENCE [LARGE SCALE GENOMIC DNA]</scope>
    <source>
        <strain evidence="2 3">ATCC 25309</strain>
    </source>
</reference>
<accession>A0A4R7RIC7</accession>
<feature type="compositionally biased region" description="Pro residues" evidence="1">
    <location>
        <begin position="30"/>
        <end position="39"/>
    </location>
</feature>
<protein>
    <submittedName>
        <fullName evidence="2">Uncharacterized protein</fullName>
    </submittedName>
</protein>
<organism evidence="2 3">
    <name type="scientific">Prosthecobacter fusiformis</name>
    <dbReference type="NCBI Taxonomy" id="48464"/>
    <lineage>
        <taxon>Bacteria</taxon>
        <taxon>Pseudomonadati</taxon>
        <taxon>Verrucomicrobiota</taxon>
        <taxon>Verrucomicrobiia</taxon>
        <taxon>Verrucomicrobiales</taxon>
        <taxon>Verrucomicrobiaceae</taxon>
        <taxon>Prosthecobacter</taxon>
    </lineage>
</organism>